<feature type="coiled-coil region" evidence="1">
    <location>
        <begin position="125"/>
        <end position="229"/>
    </location>
</feature>
<reference evidence="3 4" key="1">
    <citation type="submission" date="2018-06" db="EMBL/GenBank/DDBJ databases">
        <authorList>
            <consortium name="Pathogen Informatics"/>
            <person name="Doyle S."/>
        </authorList>
    </citation>
    <scope>NUCLEOTIDE SEQUENCE [LARGE SCALE GENOMIC DNA]</scope>
    <source>
        <strain evidence="3 4">NCTC13335</strain>
    </source>
</reference>
<feature type="chain" id="PRO_5016755462" description="Lipoprotein" evidence="2">
    <location>
        <begin position="20"/>
        <end position="236"/>
    </location>
</feature>
<keyword evidence="2" id="KW-0732">Signal</keyword>
<name>A0A377J003_9PAST</name>
<dbReference type="PROSITE" id="PS51257">
    <property type="entry name" value="PROKAR_LIPOPROTEIN"/>
    <property type="match status" value="1"/>
</dbReference>
<protein>
    <recommendedName>
        <fullName evidence="5">Lipoprotein</fullName>
    </recommendedName>
</protein>
<keyword evidence="4" id="KW-1185">Reference proteome</keyword>
<evidence type="ECO:0000256" key="2">
    <source>
        <dbReference type="SAM" id="SignalP"/>
    </source>
</evidence>
<evidence type="ECO:0000313" key="3">
    <source>
        <dbReference type="EMBL" id="STO93836.1"/>
    </source>
</evidence>
<dbReference type="OrthoDB" id="5679202at2"/>
<accession>A0A377J003</accession>
<keyword evidence="1" id="KW-0175">Coiled coil</keyword>
<organism evidence="3 4">
    <name type="scientific">Haemophilus pittmaniae</name>
    <dbReference type="NCBI Taxonomy" id="249188"/>
    <lineage>
        <taxon>Bacteria</taxon>
        <taxon>Pseudomonadati</taxon>
        <taxon>Pseudomonadota</taxon>
        <taxon>Gammaproteobacteria</taxon>
        <taxon>Pasteurellales</taxon>
        <taxon>Pasteurellaceae</taxon>
        <taxon>Haemophilus</taxon>
    </lineage>
</organism>
<evidence type="ECO:0000256" key="1">
    <source>
        <dbReference type="SAM" id="Coils"/>
    </source>
</evidence>
<gene>
    <name evidence="3" type="ORF">NCTC13335_01751</name>
</gene>
<dbReference type="AlphaFoldDB" id="A0A377J003"/>
<dbReference type="Proteomes" id="UP000255264">
    <property type="component" value="Unassembled WGS sequence"/>
</dbReference>
<sequence>MKLKKTFGVLVLSSSLVLAGCAGTGAGSSSSSLDSGDDAKFFSSSGWGSCAWGAAGGAALGALAGLAIGGDTKSTVTGAVVGGAAGCGAGMTTNYYLEKQRKTYVKKEDRLNAYIADVRQNSQMVEKSTAKLNAATARNNQLIAKVNSQLKSGAIQKAEAKQQLAQVDADIKAAKERLSAMKSNLNMLSDTAKAERSSGAASKKLDQEIAQLRKQVSTYEQALQAQVKQRSAIQVG</sequence>
<proteinExistence type="predicted"/>
<evidence type="ECO:0008006" key="5">
    <source>
        <dbReference type="Google" id="ProtNLM"/>
    </source>
</evidence>
<evidence type="ECO:0000313" key="4">
    <source>
        <dbReference type="Proteomes" id="UP000255264"/>
    </source>
</evidence>
<feature type="signal peptide" evidence="2">
    <location>
        <begin position="1"/>
        <end position="19"/>
    </location>
</feature>
<dbReference type="EMBL" id="UGHS01000004">
    <property type="protein sequence ID" value="STO93836.1"/>
    <property type="molecule type" value="Genomic_DNA"/>
</dbReference>
<dbReference type="RefSeq" id="WP_007243610.1">
    <property type="nucleotide sequence ID" value="NZ_CAUUFB010000035.1"/>
</dbReference>